<feature type="active site" description="Nucleophile" evidence="5">
    <location>
        <position position="342"/>
    </location>
</feature>
<dbReference type="SUPFAM" id="SSF51206">
    <property type="entry name" value="cAMP-binding domain-like"/>
    <property type="match status" value="1"/>
</dbReference>
<evidence type="ECO:0000259" key="6">
    <source>
        <dbReference type="PROSITE" id="PS50042"/>
    </source>
</evidence>
<dbReference type="RefSeq" id="WP_116235505.1">
    <property type="nucleotide sequence ID" value="NZ_QRDP01000004.1"/>
</dbReference>
<dbReference type="PANTHER" id="PTHR14226">
    <property type="entry name" value="NEUROPATHY TARGET ESTERASE/SWISS CHEESE D.MELANOGASTER"/>
    <property type="match status" value="1"/>
</dbReference>
<dbReference type="CDD" id="cd00038">
    <property type="entry name" value="CAP_ED"/>
    <property type="match status" value="1"/>
</dbReference>
<keyword evidence="2 5" id="KW-0378">Hydrolase</keyword>
<evidence type="ECO:0000256" key="2">
    <source>
        <dbReference type="ARBA" id="ARBA00022801"/>
    </source>
</evidence>
<gene>
    <name evidence="8" type="ORF">DFR46_1069</name>
</gene>
<evidence type="ECO:0000313" key="9">
    <source>
        <dbReference type="Proteomes" id="UP000256310"/>
    </source>
</evidence>
<evidence type="ECO:0000256" key="1">
    <source>
        <dbReference type="ARBA" id="ARBA00006636"/>
    </source>
</evidence>
<dbReference type="PROSITE" id="PS50042">
    <property type="entry name" value="CNMP_BINDING_3"/>
    <property type="match status" value="1"/>
</dbReference>
<dbReference type="InterPro" id="IPR018488">
    <property type="entry name" value="cNMP-bd_CS"/>
</dbReference>
<feature type="active site" description="Proton acceptor" evidence="5">
    <location>
        <position position="457"/>
    </location>
</feature>
<organism evidence="8 9">
    <name type="scientific">Parasphingopyxis lamellibrachiae</name>
    <dbReference type="NCBI Taxonomy" id="680125"/>
    <lineage>
        <taxon>Bacteria</taxon>
        <taxon>Pseudomonadati</taxon>
        <taxon>Pseudomonadota</taxon>
        <taxon>Alphaproteobacteria</taxon>
        <taxon>Sphingomonadales</taxon>
        <taxon>Sphingomonadaceae</taxon>
        <taxon>Parasphingopyxis</taxon>
    </lineage>
</organism>
<dbReference type="OrthoDB" id="5290098at2"/>
<dbReference type="EMBL" id="QRDP01000004">
    <property type="protein sequence ID" value="RED16058.1"/>
    <property type="molecule type" value="Genomic_DNA"/>
</dbReference>
<dbReference type="GO" id="GO:0004622">
    <property type="term" value="F:phosphatidylcholine lysophospholipase activity"/>
    <property type="evidence" value="ECO:0007669"/>
    <property type="project" value="UniProtKB-ARBA"/>
</dbReference>
<protein>
    <submittedName>
        <fullName evidence="8">NTE family protein</fullName>
    </submittedName>
</protein>
<dbReference type="InterPro" id="IPR018490">
    <property type="entry name" value="cNMP-bd_dom_sf"/>
</dbReference>
<dbReference type="InterPro" id="IPR000595">
    <property type="entry name" value="cNMP-bd_dom"/>
</dbReference>
<dbReference type="Gene3D" id="3.40.1090.10">
    <property type="entry name" value="Cytosolic phospholipase A2 catalytic domain"/>
    <property type="match status" value="2"/>
</dbReference>
<evidence type="ECO:0000256" key="4">
    <source>
        <dbReference type="ARBA" id="ARBA00023098"/>
    </source>
</evidence>
<keyword evidence="4 5" id="KW-0443">Lipid metabolism</keyword>
<dbReference type="GO" id="GO:0016042">
    <property type="term" value="P:lipid catabolic process"/>
    <property type="evidence" value="ECO:0007669"/>
    <property type="project" value="UniProtKB-UniRule"/>
</dbReference>
<dbReference type="SMART" id="SM00100">
    <property type="entry name" value="cNMP"/>
    <property type="match status" value="1"/>
</dbReference>
<feature type="short sequence motif" description="GXSXG" evidence="5">
    <location>
        <begin position="340"/>
        <end position="344"/>
    </location>
</feature>
<evidence type="ECO:0000256" key="5">
    <source>
        <dbReference type="PROSITE-ProRule" id="PRU01161"/>
    </source>
</evidence>
<dbReference type="Pfam" id="PF00027">
    <property type="entry name" value="cNMP_binding"/>
    <property type="match status" value="1"/>
</dbReference>
<dbReference type="InterPro" id="IPR014710">
    <property type="entry name" value="RmlC-like_jellyroll"/>
</dbReference>
<dbReference type="SUPFAM" id="SSF52151">
    <property type="entry name" value="FabD/lysophospholipase-like"/>
    <property type="match status" value="1"/>
</dbReference>
<evidence type="ECO:0000259" key="7">
    <source>
        <dbReference type="PROSITE" id="PS51635"/>
    </source>
</evidence>
<proteinExistence type="inferred from homology"/>
<dbReference type="PANTHER" id="PTHR14226:SF29">
    <property type="entry name" value="NEUROPATHY TARGET ESTERASE SWS"/>
    <property type="match status" value="1"/>
</dbReference>
<keyword evidence="3 5" id="KW-0442">Lipid degradation</keyword>
<dbReference type="AlphaFoldDB" id="A0A3D9FEH0"/>
<feature type="short sequence motif" description="GXGXXG" evidence="5">
    <location>
        <begin position="313"/>
        <end position="318"/>
    </location>
</feature>
<comment type="similarity">
    <text evidence="1">Belongs to the NTE family.</text>
</comment>
<evidence type="ECO:0000313" key="8">
    <source>
        <dbReference type="EMBL" id="RED16058.1"/>
    </source>
</evidence>
<dbReference type="Proteomes" id="UP000256310">
    <property type="component" value="Unassembled WGS sequence"/>
</dbReference>
<reference evidence="8 9" key="1">
    <citation type="submission" date="2018-07" db="EMBL/GenBank/DDBJ databases">
        <title>Genomic Encyclopedia of Type Strains, Phase IV (KMG-IV): sequencing the most valuable type-strain genomes for metagenomic binning, comparative biology and taxonomic classification.</title>
        <authorList>
            <person name="Goeker M."/>
        </authorList>
    </citation>
    <scope>NUCLEOTIDE SEQUENCE [LARGE SCALE GENOMIC DNA]</scope>
    <source>
        <strain evidence="8 9">DSM 26725</strain>
    </source>
</reference>
<dbReference type="Gene3D" id="2.60.120.10">
    <property type="entry name" value="Jelly Rolls"/>
    <property type="match status" value="1"/>
</dbReference>
<name>A0A3D9FEH0_9SPHN</name>
<comment type="caution">
    <text evidence="8">The sequence shown here is derived from an EMBL/GenBank/DDBJ whole genome shotgun (WGS) entry which is preliminary data.</text>
</comment>
<feature type="domain" description="PNPLA" evidence="7">
    <location>
        <begin position="309"/>
        <end position="470"/>
    </location>
</feature>
<accession>A0A3D9FEH0</accession>
<dbReference type="InterPro" id="IPR002641">
    <property type="entry name" value="PNPLA_dom"/>
</dbReference>
<dbReference type="Pfam" id="PF01734">
    <property type="entry name" value="Patatin"/>
    <property type="match status" value="1"/>
</dbReference>
<dbReference type="PROSITE" id="PS51635">
    <property type="entry name" value="PNPLA"/>
    <property type="match status" value="1"/>
</dbReference>
<keyword evidence="9" id="KW-1185">Reference proteome</keyword>
<dbReference type="PROSITE" id="PS00888">
    <property type="entry name" value="CNMP_BINDING_1"/>
    <property type="match status" value="1"/>
</dbReference>
<feature type="domain" description="Cyclic nucleotide-binding" evidence="6">
    <location>
        <begin position="10"/>
        <end position="126"/>
    </location>
</feature>
<sequence length="595" mass="64681">MANDFSQIEAFAGLDTAGLHALQNAAKPIAVKGGDYLVRYGEEADALYLVSTGRFYVQLPNGRVVAEIGAGEPVGELAFFSGGTRTADVRASRDSTVYLLTREAYDAVVASYPEIADGILSTVSSRLAVATRSASAMEAKPGKVIMLMPAAGSQLPQGFAERFCAALARHDEPRMITFADKPDGVTAESEGFGRWLGELERSAKRVILVAGGSAEWDKAIARNADDLVIVAPLFEEQCDRSELEDYAIPLFLRGNRTLLLWRDHERQEITGSGRWLDSRNVKLHHQVPLDCDAAFARVGRFMAGCANGVVLAGGGALGCAHIGVMQALIENDIPIDFYGGTSAGAAMGGALAQGLTPEQTIVQMQDMFIAKKAMRRMTVPVHSILDPRVFDEQLELRYTNKDIADLPYNFFGVSTNLSTNSVYVHRRGPLWHAVRASGSLPTILPPFITNEGDILVDGGVLDNIPVTIMREAKAGPNVVVSLRSDAGEEWRLDTKYSALRSRGKLLRDVIFRRKPKYEFPSIVDIMSRSMVVSSASAVRESLSQADVLLLPPIPETMKILDWHLGSDLSESARAYTAQRIIEHEPLADMKDSLTG</sequence>
<dbReference type="InterPro" id="IPR016035">
    <property type="entry name" value="Acyl_Trfase/lysoPLipase"/>
</dbReference>
<evidence type="ECO:0000256" key="3">
    <source>
        <dbReference type="ARBA" id="ARBA00022963"/>
    </source>
</evidence>
<feature type="short sequence motif" description="DGA/G" evidence="5">
    <location>
        <begin position="457"/>
        <end position="459"/>
    </location>
</feature>
<dbReference type="InterPro" id="IPR050301">
    <property type="entry name" value="NTE"/>
</dbReference>